<dbReference type="InterPro" id="IPR018085">
    <property type="entry name" value="Ura-DNA_Glyclase_AS"/>
</dbReference>
<dbReference type="PANTHER" id="PTHR11264:SF0">
    <property type="entry name" value="URACIL-DNA GLYCOSYLASE"/>
    <property type="match status" value="1"/>
</dbReference>
<evidence type="ECO:0000259" key="6">
    <source>
        <dbReference type="SMART" id="SM00986"/>
    </source>
</evidence>
<evidence type="ECO:0000256" key="5">
    <source>
        <dbReference type="PROSITE-ProRule" id="PRU10072"/>
    </source>
</evidence>
<feature type="active site" description="Proton acceptor" evidence="5">
    <location>
        <position position="84"/>
    </location>
</feature>
<dbReference type="Pfam" id="PF03167">
    <property type="entry name" value="UDG"/>
    <property type="match status" value="1"/>
</dbReference>
<accession>A0A2I2L683</accession>
<gene>
    <name evidence="7" type="ORF">ORPV_1065</name>
</gene>
<dbReference type="SMART" id="SM00987">
    <property type="entry name" value="UreE_C"/>
    <property type="match status" value="1"/>
</dbReference>
<sequence length="242" mass="27435">MELIIASEPITNTTPIDKVAEIYTPPGWTNLFTRMKDDLYEIARNIENKEKEFGLISYPKRIDIFRAFHLTPLNKVRVVIIGQDPYHSTGNGGQPVADGLSFSTHGIQPSLSNIFTEIKNNYPDFQPPKCGRLDYWAYQGVFMYNTTLTVTPGKPNEHQGMWDGFTEDVIKEITNTRPNVIFCLWGNEAKKMKKLLGNKCIVLESSHPSPLGANKGFFGCGHFKKINDYLLSFGETPIDWQL</sequence>
<dbReference type="InterPro" id="IPR002043">
    <property type="entry name" value="UDG_fam1"/>
</dbReference>
<dbReference type="NCBIfam" id="NF003592">
    <property type="entry name" value="PRK05254.1-5"/>
    <property type="match status" value="1"/>
</dbReference>
<dbReference type="GO" id="GO:0097510">
    <property type="term" value="P:base-excision repair, AP site formation via deaminated base removal"/>
    <property type="evidence" value="ECO:0007669"/>
    <property type="project" value="TreeGrafter"/>
</dbReference>
<dbReference type="KEGG" id="vg:35381725"/>
<dbReference type="GO" id="GO:0004844">
    <property type="term" value="F:uracil DNA N-glycosylase activity"/>
    <property type="evidence" value="ECO:0007669"/>
    <property type="project" value="InterPro"/>
</dbReference>
<dbReference type="CDD" id="cd10027">
    <property type="entry name" value="UDG-F1-like"/>
    <property type="match status" value="1"/>
</dbReference>
<dbReference type="Proteomes" id="UP000236316">
    <property type="component" value="Segment"/>
</dbReference>
<dbReference type="InterPro" id="IPR005122">
    <property type="entry name" value="Uracil-DNA_glycosylase-like"/>
</dbReference>
<keyword evidence="4" id="KW-0234">DNA repair</keyword>
<protein>
    <submittedName>
        <fullName evidence="7">Uracil-DNA glycosylase</fullName>
    </submittedName>
</protein>
<dbReference type="PANTHER" id="PTHR11264">
    <property type="entry name" value="URACIL-DNA GLYCOSYLASE"/>
    <property type="match status" value="1"/>
</dbReference>
<evidence type="ECO:0000256" key="3">
    <source>
        <dbReference type="ARBA" id="ARBA00022801"/>
    </source>
</evidence>
<comment type="similarity">
    <text evidence="1">Belongs to the uracil-DNA glycosylase (UDG) superfamily. UNG family.</text>
</comment>
<dbReference type="EMBL" id="LT906555">
    <property type="protein sequence ID" value="SNW62969.1"/>
    <property type="molecule type" value="Genomic_DNA"/>
</dbReference>
<dbReference type="SMART" id="SM00986">
    <property type="entry name" value="UDG"/>
    <property type="match status" value="1"/>
</dbReference>
<dbReference type="NCBIfam" id="TIGR00628">
    <property type="entry name" value="ung"/>
    <property type="match status" value="1"/>
</dbReference>
<evidence type="ECO:0000256" key="2">
    <source>
        <dbReference type="ARBA" id="ARBA00022763"/>
    </source>
</evidence>
<keyword evidence="3" id="KW-0378">Hydrolase</keyword>
<evidence type="ECO:0000313" key="7">
    <source>
        <dbReference type="EMBL" id="SNW62969.1"/>
    </source>
</evidence>
<feature type="domain" description="Uracil-DNA glycosylase-like" evidence="6">
    <location>
        <begin position="69"/>
        <end position="230"/>
    </location>
</feature>
<proteinExistence type="inferred from homology"/>
<keyword evidence="8" id="KW-1185">Reference proteome</keyword>
<evidence type="ECO:0000313" key="8">
    <source>
        <dbReference type="Proteomes" id="UP000236316"/>
    </source>
</evidence>
<organism evidence="7">
    <name type="scientific">Orpheovirus IHUMI-LCC2</name>
    <dbReference type="NCBI Taxonomy" id="2023057"/>
    <lineage>
        <taxon>Viruses</taxon>
        <taxon>Varidnaviria</taxon>
        <taxon>Bamfordvirae</taxon>
        <taxon>Nucleocytoviricota</taxon>
        <taxon>Megaviricetes</taxon>
        <taxon>Pimascovirales</taxon>
        <taxon>Ocovirineae</taxon>
        <taxon>Orpheoviridae</taxon>
        <taxon>Alphaorpheovirus</taxon>
        <taxon>Alphaorpheovirus massiliense</taxon>
    </lineage>
</organism>
<dbReference type="InterPro" id="IPR036895">
    <property type="entry name" value="Uracil-DNA_glycosylase-like_sf"/>
</dbReference>
<dbReference type="NCBIfam" id="NF003588">
    <property type="entry name" value="PRK05254.1-1"/>
    <property type="match status" value="1"/>
</dbReference>
<evidence type="ECO:0000256" key="1">
    <source>
        <dbReference type="ARBA" id="ARBA00008184"/>
    </source>
</evidence>
<keyword evidence="2" id="KW-0227">DNA damage</keyword>
<dbReference type="HAMAP" id="MF_00148">
    <property type="entry name" value="UDG"/>
    <property type="match status" value="1"/>
</dbReference>
<dbReference type="GeneID" id="35381725"/>
<dbReference type="RefSeq" id="YP_009449271.1">
    <property type="nucleotide sequence ID" value="NC_036594.1"/>
</dbReference>
<name>A0A2I2L683_9VIRU</name>
<dbReference type="PROSITE" id="PS00130">
    <property type="entry name" value="U_DNA_GLYCOSYLASE"/>
    <property type="match status" value="1"/>
</dbReference>
<evidence type="ECO:0000256" key="4">
    <source>
        <dbReference type="ARBA" id="ARBA00023204"/>
    </source>
</evidence>
<dbReference type="SUPFAM" id="SSF52141">
    <property type="entry name" value="Uracil-DNA glycosylase-like"/>
    <property type="match status" value="1"/>
</dbReference>
<reference evidence="7" key="1">
    <citation type="submission" date="2017-08" db="EMBL/GenBank/DDBJ databases">
        <authorList>
            <consortium name="Urmite Genomes"/>
        </authorList>
    </citation>
    <scope>NUCLEOTIDE SEQUENCE [LARGE SCALE GENOMIC DNA]</scope>
    <source>
        <strain evidence="7">IHUMI-LCC2</strain>
    </source>
</reference>
<dbReference type="Gene3D" id="3.40.470.10">
    <property type="entry name" value="Uracil-DNA glycosylase-like domain"/>
    <property type="match status" value="1"/>
</dbReference>
<dbReference type="OrthoDB" id="11388at10239"/>